<dbReference type="InterPro" id="IPR005754">
    <property type="entry name" value="Sortase"/>
</dbReference>
<dbReference type="SUPFAM" id="SSF63817">
    <property type="entry name" value="Sortase"/>
    <property type="match status" value="1"/>
</dbReference>
<dbReference type="InterPro" id="IPR023365">
    <property type="entry name" value="Sortase_dom-sf"/>
</dbReference>
<gene>
    <name evidence="2" type="ORF">G7082_10235</name>
</gene>
<protein>
    <submittedName>
        <fullName evidence="2">Sortase</fullName>
    </submittedName>
</protein>
<dbReference type="AlphaFoldDB" id="A0A6G8AV66"/>
<proteinExistence type="predicted"/>
<evidence type="ECO:0000313" key="3">
    <source>
        <dbReference type="Proteomes" id="UP000501747"/>
    </source>
</evidence>
<name>A0A6G8AV66_9ENTE</name>
<dbReference type="Gene3D" id="2.40.260.10">
    <property type="entry name" value="Sortase"/>
    <property type="match status" value="1"/>
</dbReference>
<dbReference type="Pfam" id="PF04203">
    <property type="entry name" value="Sortase"/>
    <property type="match status" value="1"/>
</dbReference>
<evidence type="ECO:0000313" key="2">
    <source>
        <dbReference type="EMBL" id="QIL48859.1"/>
    </source>
</evidence>
<evidence type="ECO:0000256" key="1">
    <source>
        <dbReference type="ARBA" id="ARBA00022801"/>
    </source>
</evidence>
<dbReference type="KEGG" id="vhy:G7082_10235"/>
<dbReference type="Proteomes" id="UP000501747">
    <property type="component" value="Chromosome"/>
</dbReference>
<accession>A0A6G8AV66</accession>
<keyword evidence="3" id="KW-1185">Reference proteome</keyword>
<keyword evidence="1" id="KW-0378">Hydrolase</keyword>
<dbReference type="GO" id="GO:0016787">
    <property type="term" value="F:hydrolase activity"/>
    <property type="evidence" value="ECO:0007669"/>
    <property type="project" value="UniProtKB-KW"/>
</dbReference>
<reference evidence="2 3" key="1">
    <citation type="submission" date="2020-03" db="EMBL/GenBank/DDBJ databases">
        <title>Vagococcus sp. nov., isolated from beetles.</title>
        <authorList>
            <person name="Hyun D.-W."/>
            <person name="Bae J.-W."/>
        </authorList>
    </citation>
    <scope>NUCLEOTIDE SEQUENCE [LARGE SCALE GENOMIC DNA]</scope>
    <source>
        <strain evidence="2 3">HDW17B</strain>
    </source>
</reference>
<dbReference type="EMBL" id="CP049887">
    <property type="protein sequence ID" value="QIL48859.1"/>
    <property type="molecule type" value="Genomic_DNA"/>
</dbReference>
<organism evidence="2 3">
    <name type="scientific">Vagococcus hydrophili</name>
    <dbReference type="NCBI Taxonomy" id="2714947"/>
    <lineage>
        <taxon>Bacteria</taxon>
        <taxon>Bacillati</taxon>
        <taxon>Bacillota</taxon>
        <taxon>Bacilli</taxon>
        <taxon>Lactobacillales</taxon>
        <taxon>Enterococcaceae</taxon>
        <taxon>Vagococcus</taxon>
    </lineage>
</organism>
<sequence length="104" mass="10936">MASTWGGAATQSGNDGLSTHFIAHNPGVFSVLFHLSLGEEIVITDGANQAKSYHVARIWTVNDSGIDIATGEDTWDLITGSNNGEAVALQTCIDDSTNLIVFAN</sequence>
<dbReference type="RefSeq" id="WP_166034991.1">
    <property type="nucleotide sequence ID" value="NZ_CP049887.1"/>
</dbReference>